<reference evidence="1" key="1">
    <citation type="submission" date="2014-09" db="EMBL/GenBank/DDBJ databases">
        <authorList>
            <person name="Magalhaes I.L.F."/>
            <person name="Oliveira U."/>
            <person name="Santos F.R."/>
            <person name="Vidigal T.H.D.A."/>
            <person name="Brescovit A.D."/>
            <person name="Santos A.J."/>
        </authorList>
    </citation>
    <scope>NUCLEOTIDE SEQUENCE</scope>
    <source>
        <tissue evidence="1">Shoot tissue taken approximately 20 cm above the soil surface</tissue>
    </source>
</reference>
<organism evidence="1">
    <name type="scientific">Arundo donax</name>
    <name type="common">Giant reed</name>
    <name type="synonym">Donax arundinaceus</name>
    <dbReference type="NCBI Taxonomy" id="35708"/>
    <lineage>
        <taxon>Eukaryota</taxon>
        <taxon>Viridiplantae</taxon>
        <taxon>Streptophyta</taxon>
        <taxon>Embryophyta</taxon>
        <taxon>Tracheophyta</taxon>
        <taxon>Spermatophyta</taxon>
        <taxon>Magnoliopsida</taxon>
        <taxon>Liliopsida</taxon>
        <taxon>Poales</taxon>
        <taxon>Poaceae</taxon>
        <taxon>PACMAD clade</taxon>
        <taxon>Arundinoideae</taxon>
        <taxon>Arundineae</taxon>
        <taxon>Arundo</taxon>
    </lineage>
</organism>
<sequence>MIPLCYQLLEKAHLWKRSAQCFAQKIDFYFGGYGISQCLLCK</sequence>
<proteinExistence type="predicted"/>
<reference evidence="1" key="2">
    <citation type="journal article" date="2015" name="Data Brief">
        <title>Shoot transcriptome of the giant reed, Arundo donax.</title>
        <authorList>
            <person name="Barrero R.A."/>
            <person name="Guerrero F.D."/>
            <person name="Moolhuijzen P."/>
            <person name="Goolsby J.A."/>
            <person name="Tidwell J."/>
            <person name="Bellgard S.E."/>
            <person name="Bellgard M.I."/>
        </authorList>
    </citation>
    <scope>NUCLEOTIDE SEQUENCE</scope>
    <source>
        <tissue evidence="1">Shoot tissue taken approximately 20 cm above the soil surface</tissue>
    </source>
</reference>
<dbReference type="EMBL" id="GBRH01194989">
    <property type="protein sequence ID" value="JAE02907.1"/>
    <property type="molecule type" value="Transcribed_RNA"/>
</dbReference>
<evidence type="ECO:0000313" key="1">
    <source>
        <dbReference type="EMBL" id="JAE02907.1"/>
    </source>
</evidence>
<accession>A0A0A9ES25</accession>
<dbReference type="AlphaFoldDB" id="A0A0A9ES25"/>
<name>A0A0A9ES25_ARUDO</name>
<protein>
    <submittedName>
        <fullName evidence="1">Uncharacterized protein</fullName>
    </submittedName>
</protein>